<reference evidence="3" key="2">
    <citation type="submission" date="2025-09" db="UniProtKB">
        <authorList>
            <consortium name="Ensembl"/>
        </authorList>
    </citation>
    <scope>IDENTIFICATION</scope>
</reference>
<dbReference type="PROSITE" id="PS50878">
    <property type="entry name" value="RT_POL"/>
    <property type="match status" value="1"/>
</dbReference>
<keyword evidence="1" id="KW-0732">Signal</keyword>
<proteinExistence type="predicted"/>
<accession>A0A669CZD6</accession>
<dbReference type="Ensembl" id="ENSONIT00000060157.1">
    <property type="protein sequence ID" value="ENSONIP00000052124.1"/>
    <property type="gene ID" value="ENSONIG00000037439.1"/>
</dbReference>
<dbReference type="GeneTree" id="ENSGT00940000164961"/>
<protein>
    <recommendedName>
        <fullName evidence="2">Reverse transcriptase domain-containing protein</fullName>
    </recommendedName>
</protein>
<dbReference type="OMA" id="TICERQC"/>
<evidence type="ECO:0000313" key="3">
    <source>
        <dbReference type="Ensembl" id="ENSONIP00000052124.1"/>
    </source>
</evidence>
<dbReference type="InterPro" id="IPR000477">
    <property type="entry name" value="RT_dom"/>
</dbReference>
<reference evidence="3" key="1">
    <citation type="submission" date="2025-08" db="UniProtKB">
        <authorList>
            <consortium name="Ensembl"/>
        </authorList>
    </citation>
    <scope>IDENTIFICATION</scope>
</reference>
<feature type="chain" id="PRO_5025506395" description="Reverse transcriptase domain-containing protein" evidence="1">
    <location>
        <begin position="18"/>
        <end position="457"/>
    </location>
</feature>
<dbReference type="CDD" id="cd01650">
    <property type="entry name" value="RT_nLTR_like"/>
    <property type="match status" value="1"/>
</dbReference>
<dbReference type="Pfam" id="PF00078">
    <property type="entry name" value="RVT_1"/>
    <property type="match status" value="1"/>
</dbReference>
<dbReference type="PANTHER" id="PTHR47510">
    <property type="entry name" value="REVERSE TRANSCRIPTASE DOMAIN-CONTAINING PROTEIN"/>
    <property type="match status" value="1"/>
</dbReference>
<dbReference type="InParanoid" id="A0A669CZD6"/>
<dbReference type="InterPro" id="IPR036691">
    <property type="entry name" value="Endo/exonu/phosph_ase_sf"/>
</dbReference>
<dbReference type="PANTHER" id="PTHR47510:SF3">
    <property type="entry name" value="ENDO_EXONUCLEASE_PHOSPHATASE DOMAIN-CONTAINING PROTEIN"/>
    <property type="match status" value="1"/>
</dbReference>
<evidence type="ECO:0000256" key="1">
    <source>
        <dbReference type="SAM" id="SignalP"/>
    </source>
</evidence>
<evidence type="ECO:0000313" key="4">
    <source>
        <dbReference type="Proteomes" id="UP000005207"/>
    </source>
</evidence>
<dbReference type="Proteomes" id="UP000005207">
    <property type="component" value="Unplaced"/>
</dbReference>
<sequence length="457" mass="52861">MTLLCVGWSRILDFVAAHNLAVTNTFFKKRPSHLATYTSGGHATQIDYWMVQRRDLKQVTDTKVIPYESVAPQHRLLVMDTKIVKPKLPRCRTGPKRFKWWKAKEHKEKLTTMLLSLAVNTDQPAEKMWTEAAERIHNIAEDTVGSTKPGRKYIEKQVWWWNEEVQKAIKVKKLAYKTWWRSRAHEDLTRYRSLKSAAKRAVAFAKRRHYQDLYDQLQTPEGANNIYRLAKARHRTKQDFDTNHVVQIKGADGQVLRDPRDILQRWSDYFAGISNEEFTHPPIPPADPVTGPVTPITTAEVQNALKKMKNGKATGPDDIPAEIWKMMGDRGTTYLVALFNHITVEDKAPRAWTSSITVPIWKGKGDVTECTNYRPIRLLCHAMKIFERVLENRIRQLVTITLNQCGFVKGCGTIDAIHAARLLMEKHREKNKTVHMVFLDLEKAFDRVPHKLIWRSL</sequence>
<organism evidence="3 4">
    <name type="scientific">Oreochromis niloticus</name>
    <name type="common">Nile tilapia</name>
    <name type="synonym">Tilapia nilotica</name>
    <dbReference type="NCBI Taxonomy" id="8128"/>
    <lineage>
        <taxon>Eukaryota</taxon>
        <taxon>Metazoa</taxon>
        <taxon>Chordata</taxon>
        <taxon>Craniata</taxon>
        <taxon>Vertebrata</taxon>
        <taxon>Euteleostomi</taxon>
        <taxon>Actinopterygii</taxon>
        <taxon>Neopterygii</taxon>
        <taxon>Teleostei</taxon>
        <taxon>Neoteleostei</taxon>
        <taxon>Acanthomorphata</taxon>
        <taxon>Ovalentaria</taxon>
        <taxon>Cichlomorphae</taxon>
        <taxon>Cichliformes</taxon>
        <taxon>Cichlidae</taxon>
        <taxon>African cichlids</taxon>
        <taxon>Pseudocrenilabrinae</taxon>
        <taxon>Oreochromini</taxon>
        <taxon>Oreochromis</taxon>
    </lineage>
</organism>
<evidence type="ECO:0000259" key="2">
    <source>
        <dbReference type="PROSITE" id="PS50878"/>
    </source>
</evidence>
<keyword evidence="4" id="KW-1185">Reference proteome</keyword>
<feature type="signal peptide" evidence="1">
    <location>
        <begin position="1"/>
        <end position="17"/>
    </location>
</feature>
<feature type="domain" description="Reverse transcriptase" evidence="2">
    <location>
        <begin position="341"/>
        <end position="457"/>
    </location>
</feature>
<name>A0A669CZD6_ORENI</name>
<dbReference type="Gene3D" id="3.60.10.10">
    <property type="entry name" value="Endonuclease/exonuclease/phosphatase"/>
    <property type="match status" value="1"/>
</dbReference>
<dbReference type="AlphaFoldDB" id="A0A669CZD6"/>